<feature type="region of interest" description="Disordered" evidence="1">
    <location>
        <begin position="365"/>
        <end position="400"/>
    </location>
</feature>
<gene>
    <name evidence="2" type="ORF">PGT21_011385</name>
</gene>
<dbReference type="OrthoDB" id="2500022at2759"/>
<sequence length="424" mass="47719">MDSHPSTSTSDGLQPSSLSEICLSLVFRQLISILTEIQDSEQNTYAGRQKQLFKLLDFFKKPQSRSDSCPIPSVAPHLVKKLIKLYIEHVSLDTLDYGPNELPLVFYLSICSIYSDLDTFGFKTRESHLDREPCYHQLRLDKPIELELVQKHLQASQCITILDLTGDRKFTDSGLLHLHHLIGSSVRSIILDHTSVTDLGIAHLSRSLGTAEDSSGQTSELSSPEAFRELRSISCRGLYDITDRSAKKFSRFPNLLSIDLTGTSCTDATRLILNRSQTAHHKQFHFRPAQTEKELESFSRSLEPSEKLKKLLNQDKESIRSDSSFFFQINRSDRAYSKNYGATLESSAFSKRFRPFCLLRSVSAAPSSSSTTPADVRNPSTSNSSNPQVQISKQSSSLPLIKRKKLNPSILDDLLEVKKSFKKK</sequence>
<dbReference type="Gene3D" id="3.80.10.10">
    <property type="entry name" value="Ribonuclease Inhibitor"/>
    <property type="match status" value="1"/>
</dbReference>
<reference evidence="2 3" key="1">
    <citation type="submission" date="2019-05" db="EMBL/GenBank/DDBJ databases">
        <title>Emergence of the Ug99 lineage of the wheat stem rust pathogen through somatic hybridization.</title>
        <authorList>
            <person name="Li F."/>
            <person name="Upadhyaya N.M."/>
            <person name="Sperschneider J."/>
            <person name="Matny O."/>
            <person name="Nguyen-Phuc H."/>
            <person name="Mago R."/>
            <person name="Raley C."/>
            <person name="Miller M.E."/>
            <person name="Silverstein K.A.T."/>
            <person name="Henningsen E."/>
            <person name="Hirsch C.D."/>
            <person name="Visser B."/>
            <person name="Pretorius Z.A."/>
            <person name="Steffenson B.J."/>
            <person name="Schwessinger B."/>
            <person name="Dodds P.N."/>
            <person name="Figueroa M."/>
        </authorList>
    </citation>
    <scope>NUCLEOTIDE SEQUENCE [LARGE SCALE GENOMIC DNA]</scope>
    <source>
        <strain evidence="2">21-0</strain>
    </source>
</reference>
<name>A0A5B0Q5P1_PUCGR</name>
<organism evidence="2 3">
    <name type="scientific">Puccinia graminis f. sp. tritici</name>
    <dbReference type="NCBI Taxonomy" id="56615"/>
    <lineage>
        <taxon>Eukaryota</taxon>
        <taxon>Fungi</taxon>
        <taxon>Dikarya</taxon>
        <taxon>Basidiomycota</taxon>
        <taxon>Pucciniomycotina</taxon>
        <taxon>Pucciniomycetes</taxon>
        <taxon>Pucciniales</taxon>
        <taxon>Pucciniaceae</taxon>
        <taxon>Puccinia</taxon>
    </lineage>
</organism>
<protein>
    <submittedName>
        <fullName evidence="2">Uncharacterized protein</fullName>
    </submittedName>
</protein>
<comment type="caution">
    <text evidence="2">The sequence shown here is derived from an EMBL/GenBank/DDBJ whole genome shotgun (WGS) entry which is preliminary data.</text>
</comment>
<evidence type="ECO:0000313" key="2">
    <source>
        <dbReference type="EMBL" id="KAA1108397.1"/>
    </source>
</evidence>
<dbReference type="AlphaFoldDB" id="A0A5B0Q5P1"/>
<proteinExistence type="predicted"/>
<dbReference type="InterPro" id="IPR032675">
    <property type="entry name" value="LRR_dom_sf"/>
</dbReference>
<keyword evidence="3" id="KW-1185">Reference proteome</keyword>
<dbReference type="SUPFAM" id="SSF52047">
    <property type="entry name" value="RNI-like"/>
    <property type="match status" value="1"/>
</dbReference>
<evidence type="ECO:0000256" key="1">
    <source>
        <dbReference type="SAM" id="MobiDB-lite"/>
    </source>
</evidence>
<feature type="compositionally biased region" description="Low complexity" evidence="1">
    <location>
        <begin position="365"/>
        <end position="374"/>
    </location>
</feature>
<evidence type="ECO:0000313" key="3">
    <source>
        <dbReference type="Proteomes" id="UP000324748"/>
    </source>
</evidence>
<accession>A0A5B0Q5P1</accession>
<dbReference type="Proteomes" id="UP000324748">
    <property type="component" value="Unassembled WGS sequence"/>
</dbReference>
<dbReference type="EMBL" id="VSWC01000028">
    <property type="protein sequence ID" value="KAA1108397.1"/>
    <property type="molecule type" value="Genomic_DNA"/>
</dbReference>
<feature type="compositionally biased region" description="Polar residues" evidence="1">
    <location>
        <begin position="378"/>
        <end position="398"/>
    </location>
</feature>